<reference evidence="3 4" key="2">
    <citation type="submission" date="2018-11" db="EMBL/GenBank/DDBJ databases">
        <authorList>
            <consortium name="Pathogen Informatics"/>
        </authorList>
    </citation>
    <scope>NUCLEOTIDE SEQUENCE [LARGE SCALE GENOMIC DNA]</scope>
</reference>
<dbReference type="STRING" id="103827.A0A158RD38"/>
<reference evidence="5" key="1">
    <citation type="submission" date="2016-04" db="UniProtKB">
        <authorList>
            <consortium name="WormBaseParasite"/>
        </authorList>
    </citation>
    <scope>IDENTIFICATION</scope>
</reference>
<dbReference type="GO" id="GO:0015038">
    <property type="term" value="F:glutathione disulfide oxidoreductase activity"/>
    <property type="evidence" value="ECO:0007669"/>
    <property type="project" value="TreeGrafter"/>
</dbReference>
<dbReference type="SUPFAM" id="SSF52833">
    <property type="entry name" value="Thioredoxin-like"/>
    <property type="match status" value="1"/>
</dbReference>
<dbReference type="EMBL" id="UYYF01004946">
    <property type="protein sequence ID" value="VDN07689.1"/>
    <property type="molecule type" value="Genomic_DNA"/>
</dbReference>
<dbReference type="AlphaFoldDB" id="A0A158RD38"/>
<dbReference type="GO" id="GO:0005737">
    <property type="term" value="C:cytoplasm"/>
    <property type="evidence" value="ECO:0007669"/>
    <property type="project" value="TreeGrafter"/>
</dbReference>
<dbReference type="PANTHER" id="PTHR45694:SF18">
    <property type="entry name" value="GLUTAREDOXIN-1-RELATED"/>
    <property type="match status" value="1"/>
</dbReference>
<keyword evidence="4" id="KW-1185">Reference proteome</keyword>
<evidence type="ECO:0000313" key="4">
    <source>
        <dbReference type="Proteomes" id="UP000276776"/>
    </source>
</evidence>
<keyword evidence="1" id="KW-0732">Signal</keyword>
<dbReference type="OMA" id="DYLMYRT"/>
<protein>
    <submittedName>
        <fullName evidence="5">Glutaredoxin domain-containing protein</fullName>
    </submittedName>
</protein>
<dbReference type="PRINTS" id="PR00160">
    <property type="entry name" value="GLUTAREDOXIN"/>
</dbReference>
<dbReference type="InterPro" id="IPR036249">
    <property type="entry name" value="Thioredoxin-like_sf"/>
</dbReference>
<name>A0A158RD38_THECL</name>
<gene>
    <name evidence="3" type="ORF">TCLT_LOCUS10017</name>
</gene>
<feature type="signal peptide" evidence="1">
    <location>
        <begin position="1"/>
        <end position="21"/>
    </location>
</feature>
<dbReference type="Proteomes" id="UP000276776">
    <property type="component" value="Unassembled WGS sequence"/>
</dbReference>
<accession>A0A158RD38</accession>
<evidence type="ECO:0000313" key="3">
    <source>
        <dbReference type="EMBL" id="VDN07689.1"/>
    </source>
</evidence>
<dbReference type="WBParaSite" id="TCLT_0001002801-mRNA-1">
    <property type="protein sequence ID" value="TCLT_0001002801-mRNA-1"/>
    <property type="gene ID" value="TCLT_0001002801"/>
</dbReference>
<feature type="chain" id="PRO_5043135993" evidence="1">
    <location>
        <begin position="22"/>
        <end position="133"/>
    </location>
</feature>
<evidence type="ECO:0000259" key="2">
    <source>
        <dbReference type="Pfam" id="PF00462"/>
    </source>
</evidence>
<dbReference type="InterPro" id="IPR014025">
    <property type="entry name" value="Glutaredoxin_subgr"/>
</dbReference>
<organism evidence="5">
    <name type="scientific">Thelazia callipaeda</name>
    <name type="common">Oriental eyeworm</name>
    <name type="synonym">Parasitic nematode</name>
    <dbReference type="NCBI Taxonomy" id="103827"/>
    <lineage>
        <taxon>Eukaryota</taxon>
        <taxon>Metazoa</taxon>
        <taxon>Ecdysozoa</taxon>
        <taxon>Nematoda</taxon>
        <taxon>Chromadorea</taxon>
        <taxon>Rhabditida</taxon>
        <taxon>Spirurina</taxon>
        <taxon>Spiruromorpha</taxon>
        <taxon>Thelazioidea</taxon>
        <taxon>Thelaziidae</taxon>
        <taxon>Thelazia</taxon>
    </lineage>
</organism>
<feature type="domain" description="Glutaredoxin" evidence="2">
    <location>
        <begin position="41"/>
        <end position="104"/>
    </location>
</feature>
<dbReference type="Pfam" id="PF00462">
    <property type="entry name" value="Glutaredoxin"/>
    <property type="match status" value="1"/>
</dbReference>
<dbReference type="GO" id="GO:0034599">
    <property type="term" value="P:cellular response to oxidative stress"/>
    <property type="evidence" value="ECO:0007669"/>
    <property type="project" value="TreeGrafter"/>
</dbReference>
<proteinExistence type="predicted"/>
<evidence type="ECO:0000256" key="1">
    <source>
        <dbReference type="SAM" id="SignalP"/>
    </source>
</evidence>
<evidence type="ECO:0000313" key="5">
    <source>
        <dbReference type="WBParaSite" id="TCLT_0001002801-mRNA-1"/>
    </source>
</evidence>
<dbReference type="PANTHER" id="PTHR45694">
    <property type="entry name" value="GLUTAREDOXIN 2"/>
    <property type="match status" value="1"/>
</dbReference>
<dbReference type="Gene3D" id="3.40.30.10">
    <property type="entry name" value="Glutaredoxin"/>
    <property type="match status" value="1"/>
</dbReference>
<dbReference type="CDD" id="cd03419">
    <property type="entry name" value="GRX_GRXh_1_2_like"/>
    <property type="match status" value="1"/>
</dbReference>
<dbReference type="InterPro" id="IPR002109">
    <property type="entry name" value="Glutaredoxin"/>
</dbReference>
<dbReference type="PROSITE" id="PS51354">
    <property type="entry name" value="GLUTAREDOXIN_2"/>
    <property type="match status" value="1"/>
</dbReference>
<sequence>MYSHFVLTVLLILFNADHASASQRSYVNQFVEKMIQGHQMVLFSKTYCSYSHKMKHLLRKYHIRDQRIIELDLEPNMHLIQDYLMYRTGGIRTVPQLYIKGRFIGGFDSTHAKERNGELATIFARAGITHKSS</sequence>
<dbReference type="OrthoDB" id="418495at2759"/>